<feature type="active site" evidence="4">
    <location>
        <position position="132"/>
    </location>
</feature>
<accession>A0ABU9DKE3</accession>
<dbReference type="EC" id="3.1.1.61" evidence="2"/>
<dbReference type="Pfam" id="PF01339">
    <property type="entry name" value="CheB_methylest"/>
    <property type="match status" value="1"/>
</dbReference>
<evidence type="ECO:0000256" key="3">
    <source>
        <dbReference type="ARBA" id="ARBA00048267"/>
    </source>
</evidence>
<dbReference type="InterPro" id="IPR000673">
    <property type="entry name" value="Sig_transdc_resp-reg_Me-estase"/>
</dbReference>
<dbReference type="PANTHER" id="PTHR42872">
    <property type="entry name" value="PROTEIN-GLUTAMATE METHYLESTERASE/PROTEIN-GLUTAMINE GLUTAMINASE"/>
    <property type="match status" value="1"/>
</dbReference>
<evidence type="ECO:0000256" key="4">
    <source>
        <dbReference type="PROSITE-ProRule" id="PRU00050"/>
    </source>
</evidence>
<feature type="domain" description="CheB-type methylesterase" evidence="5">
    <location>
        <begin position="1"/>
        <end position="180"/>
    </location>
</feature>
<comment type="catalytic activity">
    <reaction evidence="3">
        <text>[protein]-L-glutamate 5-O-methyl ester + H2O = L-glutamyl-[protein] + methanol + H(+)</text>
        <dbReference type="Rhea" id="RHEA:23236"/>
        <dbReference type="Rhea" id="RHEA-COMP:10208"/>
        <dbReference type="Rhea" id="RHEA-COMP:10311"/>
        <dbReference type="ChEBI" id="CHEBI:15377"/>
        <dbReference type="ChEBI" id="CHEBI:15378"/>
        <dbReference type="ChEBI" id="CHEBI:17790"/>
        <dbReference type="ChEBI" id="CHEBI:29973"/>
        <dbReference type="ChEBI" id="CHEBI:82795"/>
        <dbReference type="EC" id="3.1.1.61"/>
    </reaction>
</comment>
<dbReference type="SUPFAM" id="SSF52738">
    <property type="entry name" value="Methylesterase CheB, C-terminal domain"/>
    <property type="match status" value="1"/>
</dbReference>
<dbReference type="Proteomes" id="UP001469365">
    <property type="component" value="Unassembled WGS sequence"/>
</dbReference>
<dbReference type="CDD" id="cd16433">
    <property type="entry name" value="CheB"/>
    <property type="match status" value="1"/>
</dbReference>
<dbReference type="EMBL" id="JBBPCC010000009">
    <property type="protein sequence ID" value="MEK8129339.1"/>
    <property type="molecule type" value="Genomic_DNA"/>
</dbReference>
<dbReference type="RefSeq" id="WP_341416438.1">
    <property type="nucleotide sequence ID" value="NZ_JBBPCC010000009.1"/>
</dbReference>
<sequence>MKQYEAVVIGVSAGGLRALSILLSALSAQFPLPLIIVQHTKEGCDSFLADHLNSQAPLRVKEADDKEYVQPGNAYLAPAGYHLLVEEDRSLSLSVDPPVLHSRPSIDVLFESAAYVYEQYCIGIVLTGANGDGSQGLRRIKKHGGLAIVQNPETSECATMPDAAIRAAGPDYILDLEDIGTFLNGLGERLMARRHGRKKEEDL</sequence>
<dbReference type="Gene3D" id="3.40.50.180">
    <property type="entry name" value="Methylesterase CheB, C-terminal domain"/>
    <property type="match status" value="1"/>
</dbReference>
<organism evidence="6 7">
    <name type="scientific">Paenibacillus filicis</name>
    <dbReference type="NCBI Taxonomy" id="669464"/>
    <lineage>
        <taxon>Bacteria</taxon>
        <taxon>Bacillati</taxon>
        <taxon>Bacillota</taxon>
        <taxon>Bacilli</taxon>
        <taxon>Bacillales</taxon>
        <taxon>Paenibacillaceae</taxon>
        <taxon>Paenibacillus</taxon>
    </lineage>
</organism>
<reference evidence="6 7" key="1">
    <citation type="submission" date="2024-04" db="EMBL/GenBank/DDBJ databases">
        <title>draft genome sequnece of Paenibacillus filicis.</title>
        <authorList>
            <person name="Kim D.-U."/>
        </authorList>
    </citation>
    <scope>NUCLEOTIDE SEQUENCE [LARGE SCALE GENOMIC DNA]</scope>
    <source>
        <strain evidence="6 7">KACC14197</strain>
    </source>
</reference>
<evidence type="ECO:0000259" key="5">
    <source>
        <dbReference type="PROSITE" id="PS50122"/>
    </source>
</evidence>
<comment type="caution">
    <text evidence="6">The sequence shown here is derived from an EMBL/GenBank/DDBJ whole genome shotgun (WGS) entry which is preliminary data.</text>
</comment>
<protein>
    <recommendedName>
        <fullName evidence="2">protein-glutamate methylesterase</fullName>
        <ecNumber evidence="2">3.1.1.61</ecNumber>
    </recommendedName>
</protein>
<evidence type="ECO:0000256" key="1">
    <source>
        <dbReference type="ARBA" id="ARBA00022801"/>
    </source>
</evidence>
<name>A0ABU9DKE3_9BACL</name>
<dbReference type="InterPro" id="IPR035909">
    <property type="entry name" value="CheB_C"/>
</dbReference>
<feature type="active site" evidence="4">
    <location>
        <position position="12"/>
    </location>
</feature>
<keyword evidence="1 4" id="KW-0378">Hydrolase</keyword>
<evidence type="ECO:0000313" key="7">
    <source>
        <dbReference type="Proteomes" id="UP001469365"/>
    </source>
</evidence>
<dbReference type="PANTHER" id="PTHR42872:SF3">
    <property type="entry name" value="PROTEIN-GLUTAMATE METHYLESTERASE_PROTEIN-GLUTAMINE GLUTAMINASE 1"/>
    <property type="match status" value="1"/>
</dbReference>
<proteinExistence type="predicted"/>
<keyword evidence="4" id="KW-0145">Chemotaxis</keyword>
<evidence type="ECO:0000256" key="2">
    <source>
        <dbReference type="ARBA" id="ARBA00039140"/>
    </source>
</evidence>
<dbReference type="PROSITE" id="PS50122">
    <property type="entry name" value="CHEB"/>
    <property type="match status" value="1"/>
</dbReference>
<evidence type="ECO:0000313" key="6">
    <source>
        <dbReference type="EMBL" id="MEK8129339.1"/>
    </source>
</evidence>
<keyword evidence="7" id="KW-1185">Reference proteome</keyword>
<gene>
    <name evidence="6" type="ORF">WMW72_15645</name>
</gene>
<feature type="active site" evidence="4">
    <location>
        <position position="39"/>
    </location>
</feature>